<dbReference type="PANTHER" id="PTHR40590:SF1">
    <property type="entry name" value="CYTOPLASMIC PROTEIN"/>
    <property type="match status" value="1"/>
</dbReference>
<dbReference type="Pfam" id="PF01963">
    <property type="entry name" value="TraB_PrgY_gumN"/>
    <property type="match status" value="1"/>
</dbReference>
<accession>A0A5B2ZC43</accession>
<evidence type="ECO:0000313" key="2">
    <source>
        <dbReference type="EMBL" id="KAA2285557.1"/>
    </source>
</evidence>
<evidence type="ECO:0000256" key="1">
    <source>
        <dbReference type="SAM" id="SignalP"/>
    </source>
</evidence>
<dbReference type="RefSeq" id="WP_149859659.1">
    <property type="nucleotide sequence ID" value="NZ_VUOD01000002.1"/>
</dbReference>
<reference evidence="2 3" key="2">
    <citation type="submission" date="2019-09" db="EMBL/GenBank/DDBJ databases">
        <authorList>
            <person name="Mazur A."/>
        </authorList>
    </citation>
    <scope>NUCLEOTIDE SEQUENCE [LARGE SCALE GENOMIC DNA]</scope>
    <source>
        <strain evidence="2 3">3729k</strain>
    </source>
</reference>
<reference evidence="2 3" key="1">
    <citation type="submission" date="2019-09" db="EMBL/GenBank/DDBJ databases">
        <title>Arenimonas chukotkensis sp. nov., a bacterium isolated from Chukotka hot spring, Arctic region, Russia.</title>
        <authorList>
            <person name="Zayulina K.S."/>
            <person name="Prokofeva M.I."/>
            <person name="Elcheninov A.G."/>
            <person name="Novikov A."/>
            <person name="Kochetkova T.V."/>
            <person name="Kublanov I.V."/>
        </authorList>
    </citation>
    <scope>NUCLEOTIDE SEQUENCE [LARGE SCALE GENOMIC DNA]</scope>
    <source>
        <strain evidence="2 3">3729k</strain>
    </source>
</reference>
<name>A0A5B2ZC43_9GAMM</name>
<sequence length="295" mass="32868">MLASAVRLLLVLFLAATASACAEPPPRPLLWKVGDGDNHLYLLGSFHLLKESDYPLDPATDLAFEDAERLVFELPPDAMADPATTRLMIQAAQRTDGSRLRDELPEAAWERLQAHAQRRRLPLEPMQNLEAWYVGLMVSLSEMQAQGMLPEHGLDKHFARRAAAAGKPAEGLETVAEQIALFDDMDPELQVRSLERTLEEIEDLRGRVERMHGLWRDGDADGLYAMTGAEMKAEQPELYARVNTERNRAWLPRLKAMLDGSTDQDVLVVVGALHLLGEDGLVALLEAEGYTVERL</sequence>
<dbReference type="PANTHER" id="PTHR40590">
    <property type="entry name" value="CYTOPLASMIC PROTEIN-RELATED"/>
    <property type="match status" value="1"/>
</dbReference>
<feature type="chain" id="PRO_5023032941" evidence="1">
    <location>
        <begin position="23"/>
        <end position="295"/>
    </location>
</feature>
<dbReference type="PROSITE" id="PS51257">
    <property type="entry name" value="PROKAR_LIPOPROTEIN"/>
    <property type="match status" value="1"/>
</dbReference>
<dbReference type="InterPro" id="IPR002816">
    <property type="entry name" value="TraB/PrgY/GumN_fam"/>
</dbReference>
<dbReference type="EMBL" id="VUOD01000002">
    <property type="protein sequence ID" value="KAA2285557.1"/>
    <property type="molecule type" value="Genomic_DNA"/>
</dbReference>
<evidence type="ECO:0000313" key="3">
    <source>
        <dbReference type="Proteomes" id="UP000322165"/>
    </source>
</evidence>
<feature type="signal peptide" evidence="1">
    <location>
        <begin position="1"/>
        <end position="22"/>
    </location>
</feature>
<dbReference type="InterPro" id="IPR047111">
    <property type="entry name" value="YbaP-like"/>
</dbReference>
<organism evidence="2 3">
    <name type="scientific">Arenimonas fontis</name>
    <dbReference type="NCBI Taxonomy" id="2608255"/>
    <lineage>
        <taxon>Bacteria</taxon>
        <taxon>Pseudomonadati</taxon>
        <taxon>Pseudomonadota</taxon>
        <taxon>Gammaproteobacteria</taxon>
        <taxon>Lysobacterales</taxon>
        <taxon>Lysobacteraceae</taxon>
        <taxon>Arenimonas</taxon>
    </lineage>
</organism>
<proteinExistence type="predicted"/>
<dbReference type="CDD" id="cd14789">
    <property type="entry name" value="Tiki"/>
    <property type="match status" value="1"/>
</dbReference>
<dbReference type="Proteomes" id="UP000322165">
    <property type="component" value="Unassembled WGS sequence"/>
</dbReference>
<dbReference type="AlphaFoldDB" id="A0A5B2ZC43"/>
<gene>
    <name evidence="2" type="ORF">F0415_02645</name>
</gene>
<keyword evidence="3" id="KW-1185">Reference proteome</keyword>
<protein>
    <submittedName>
        <fullName evidence="2">TraB/GumN family protein</fullName>
    </submittedName>
</protein>
<comment type="caution">
    <text evidence="2">The sequence shown here is derived from an EMBL/GenBank/DDBJ whole genome shotgun (WGS) entry which is preliminary data.</text>
</comment>
<keyword evidence="1" id="KW-0732">Signal</keyword>